<gene>
    <name evidence="3" type="ORF">MBOU_49740</name>
</gene>
<evidence type="ECO:0000313" key="4">
    <source>
        <dbReference type="Proteomes" id="UP000465360"/>
    </source>
</evidence>
<sequence length="205" mass="21831">MPSPTKVPPSVAARKVCLHRPPSSRCVATDQSGMSLRAHFQPYATTVQVCGAVDASNGQRLSEYVDGLANPSRGLILDLRGVNFLSDGGLSALVRIVEKSQRTGVRCALVTSQAVDRLLAGAEGRFRLSTAASVQDALRQQVTAPGEYRAMPLASEARKSAEALKPALMHHELSTIPAKQIHRWEDEGGFTPPASTHGASETHPS</sequence>
<dbReference type="Gene3D" id="3.30.750.24">
    <property type="entry name" value="STAS domain"/>
    <property type="match status" value="1"/>
</dbReference>
<dbReference type="InterPro" id="IPR002645">
    <property type="entry name" value="STAS_dom"/>
</dbReference>
<dbReference type="PROSITE" id="PS50801">
    <property type="entry name" value="STAS"/>
    <property type="match status" value="1"/>
</dbReference>
<dbReference type="SUPFAM" id="SSF52091">
    <property type="entry name" value="SpoIIaa-like"/>
    <property type="match status" value="1"/>
</dbReference>
<dbReference type="Pfam" id="PF01740">
    <property type="entry name" value="STAS"/>
    <property type="match status" value="1"/>
</dbReference>
<evidence type="ECO:0000313" key="3">
    <source>
        <dbReference type="EMBL" id="GFG92932.1"/>
    </source>
</evidence>
<evidence type="ECO:0000259" key="2">
    <source>
        <dbReference type="PROSITE" id="PS50801"/>
    </source>
</evidence>
<feature type="compositionally biased region" description="Polar residues" evidence="1">
    <location>
        <begin position="193"/>
        <end position="205"/>
    </location>
</feature>
<comment type="caution">
    <text evidence="3">The sequence shown here is derived from an EMBL/GenBank/DDBJ whole genome shotgun (WGS) entry which is preliminary data.</text>
</comment>
<evidence type="ECO:0000256" key="1">
    <source>
        <dbReference type="SAM" id="MobiDB-lite"/>
    </source>
</evidence>
<protein>
    <recommendedName>
        <fullName evidence="2">STAS domain-containing protein</fullName>
    </recommendedName>
</protein>
<organism evidence="3 4">
    <name type="scientific">Mycobacterium bourgelatii</name>
    <dbReference type="NCBI Taxonomy" id="1273442"/>
    <lineage>
        <taxon>Bacteria</taxon>
        <taxon>Bacillati</taxon>
        <taxon>Actinomycetota</taxon>
        <taxon>Actinomycetes</taxon>
        <taxon>Mycobacteriales</taxon>
        <taxon>Mycobacteriaceae</taxon>
        <taxon>Mycobacterium</taxon>
    </lineage>
</organism>
<keyword evidence="4" id="KW-1185">Reference proteome</keyword>
<proteinExistence type="predicted"/>
<accession>A0A7I9YWI8</accession>
<reference evidence="3 4" key="1">
    <citation type="journal article" date="2019" name="Emerg. Microbes Infect.">
        <title>Comprehensive subspecies identification of 175 nontuberculous mycobacteria species based on 7547 genomic profiles.</title>
        <authorList>
            <person name="Matsumoto Y."/>
            <person name="Kinjo T."/>
            <person name="Motooka D."/>
            <person name="Nabeya D."/>
            <person name="Jung N."/>
            <person name="Uechi K."/>
            <person name="Horii T."/>
            <person name="Iida T."/>
            <person name="Fujita J."/>
            <person name="Nakamura S."/>
        </authorList>
    </citation>
    <scope>NUCLEOTIDE SEQUENCE [LARGE SCALE GENOMIC DNA]</scope>
    <source>
        <strain evidence="3 4">JCM 30725</strain>
    </source>
</reference>
<dbReference type="EMBL" id="BLKZ01000001">
    <property type="protein sequence ID" value="GFG92932.1"/>
    <property type="molecule type" value="Genomic_DNA"/>
</dbReference>
<feature type="region of interest" description="Disordered" evidence="1">
    <location>
        <begin position="185"/>
        <end position="205"/>
    </location>
</feature>
<dbReference type="CDD" id="cd07043">
    <property type="entry name" value="STAS_anti-anti-sigma_factors"/>
    <property type="match status" value="1"/>
</dbReference>
<name>A0A7I9YWI8_MYCBU</name>
<dbReference type="AlphaFoldDB" id="A0A7I9YWI8"/>
<dbReference type="Proteomes" id="UP000465360">
    <property type="component" value="Unassembled WGS sequence"/>
</dbReference>
<dbReference type="InterPro" id="IPR036513">
    <property type="entry name" value="STAS_dom_sf"/>
</dbReference>
<feature type="domain" description="STAS" evidence="2">
    <location>
        <begin position="34"/>
        <end position="110"/>
    </location>
</feature>